<dbReference type="EMBL" id="SNXO01000035">
    <property type="protein sequence ID" value="TDP51034.1"/>
    <property type="molecule type" value="Genomic_DNA"/>
</dbReference>
<reference evidence="2 3" key="1">
    <citation type="submission" date="2019-03" db="EMBL/GenBank/DDBJ databases">
        <title>Genomic Encyclopedia of Type Strains, Phase IV (KMG-IV): sequencing the most valuable type-strain genomes for metagenomic binning, comparative biology and taxonomic classification.</title>
        <authorList>
            <person name="Goeker M."/>
        </authorList>
    </citation>
    <scope>NUCLEOTIDE SEQUENCE [LARGE SCALE GENOMIC DNA]</scope>
    <source>
        <strain evidence="2 3">DSM 28287</strain>
    </source>
</reference>
<keyword evidence="3" id="KW-1185">Reference proteome</keyword>
<feature type="domain" description="N-acetyltransferase" evidence="1">
    <location>
        <begin position="5"/>
        <end position="160"/>
    </location>
</feature>
<accession>A0A4R6Q139</accession>
<dbReference type="PANTHER" id="PTHR37817:SF1">
    <property type="entry name" value="N-ACETYLTRANSFERASE EIS"/>
    <property type="match status" value="1"/>
</dbReference>
<proteinExistence type="predicted"/>
<gene>
    <name evidence="2" type="ORF">EV211_13517</name>
</gene>
<dbReference type="InterPro" id="IPR051554">
    <property type="entry name" value="Acetyltransferase_Eis"/>
</dbReference>
<dbReference type="Pfam" id="PF13527">
    <property type="entry name" value="Acetyltransf_9"/>
    <property type="match status" value="1"/>
</dbReference>
<dbReference type="Gene3D" id="3.40.630.30">
    <property type="match status" value="2"/>
</dbReference>
<dbReference type="InterPro" id="IPR041380">
    <property type="entry name" value="Acetyltransf_17"/>
</dbReference>
<dbReference type="Proteomes" id="UP000295500">
    <property type="component" value="Unassembled WGS sequence"/>
</dbReference>
<dbReference type="Pfam" id="PF17668">
    <property type="entry name" value="Acetyltransf_17"/>
    <property type="match status" value="1"/>
</dbReference>
<comment type="caution">
    <text evidence="2">The sequence shown here is derived from an EMBL/GenBank/DDBJ whole genome shotgun (WGS) entry which is preliminary data.</text>
</comment>
<evidence type="ECO:0000313" key="3">
    <source>
        <dbReference type="Proteomes" id="UP000295500"/>
    </source>
</evidence>
<evidence type="ECO:0000313" key="2">
    <source>
        <dbReference type="EMBL" id="TDP51034.1"/>
    </source>
</evidence>
<dbReference type="PANTHER" id="PTHR37817">
    <property type="entry name" value="N-ACETYLTRANSFERASE EIS"/>
    <property type="match status" value="1"/>
</dbReference>
<dbReference type="RefSeq" id="WP_133529045.1">
    <property type="nucleotide sequence ID" value="NZ_CALCQM010000153.1"/>
</dbReference>
<dbReference type="OrthoDB" id="2379505at2"/>
<name>A0A4R6Q139_9FIRM</name>
<evidence type="ECO:0000259" key="1">
    <source>
        <dbReference type="PROSITE" id="PS51186"/>
    </source>
</evidence>
<dbReference type="InterPro" id="IPR000182">
    <property type="entry name" value="GNAT_dom"/>
</dbReference>
<dbReference type="AlphaFoldDB" id="A0A4R6Q139"/>
<dbReference type="GO" id="GO:0034069">
    <property type="term" value="F:aminoglycoside N-acetyltransferase activity"/>
    <property type="evidence" value="ECO:0007669"/>
    <property type="project" value="TreeGrafter"/>
</dbReference>
<protein>
    <submittedName>
        <fullName evidence="2">Acetyltransferase (GNAT) family protein</fullName>
    </submittedName>
</protein>
<keyword evidence="2" id="KW-0808">Transferase</keyword>
<dbReference type="SUPFAM" id="SSF55729">
    <property type="entry name" value="Acyl-CoA N-acyltransferases (Nat)"/>
    <property type="match status" value="1"/>
</dbReference>
<sequence>MNNNRIIRPLGPENIEDYLTIYLDSYPAFKDIGDEGRAAKRSVVLSSMEKDENIHFTGLFEDDELIATMKIIDFQMNIFGKMKPATGLMALGVHPLHKKKGAALDMVKYFEDYTVRSGAVIALLLPFRIDFYKKMGYGFESRLYEYRLPTSALPECRDMADMRFLSSEDMDEILRCHAAYVRNNHGMIDKFPDEIRDMEEDTAIRRVGYIGHDGKTLRGYVAYHYESNSPVNYTLNRIEVSELTYDAPETLIHLLGFLRMQEDQDQEVVLRTGEEDFYHLLEDPADVSGNYVDFGCLQTNIATINVMHKIIDPKYFVSETGYRRFGPGHAVVRFRCADAFSGEEIYDIRFTDDSNHRFSNWSVAVDDDDPEVEICCSKGDMASLFMGSCSLAAMVRLGVMKVCDLSERSLSDNDTQLIESLDRRFHYMQKPFSNTDF</sequence>
<dbReference type="PROSITE" id="PS51186">
    <property type="entry name" value="GNAT"/>
    <property type="match status" value="1"/>
</dbReference>
<dbReference type="GO" id="GO:0030649">
    <property type="term" value="P:aminoglycoside antibiotic catabolic process"/>
    <property type="evidence" value="ECO:0007669"/>
    <property type="project" value="TreeGrafter"/>
</dbReference>
<dbReference type="InterPro" id="IPR016181">
    <property type="entry name" value="Acyl_CoA_acyltransferase"/>
</dbReference>
<organism evidence="2 3">
    <name type="scientific">Aminicella lysinilytica</name>
    <dbReference type="NCBI Taxonomy" id="433323"/>
    <lineage>
        <taxon>Bacteria</taxon>
        <taxon>Bacillati</taxon>
        <taxon>Bacillota</taxon>
        <taxon>Clostridia</taxon>
        <taxon>Peptostreptococcales</taxon>
        <taxon>Anaerovoracaceae</taxon>
        <taxon>Aminicella</taxon>
    </lineage>
</organism>